<accession>A0A9W9HPW6</accession>
<evidence type="ECO:0000256" key="1">
    <source>
        <dbReference type="ARBA" id="ARBA00022679"/>
    </source>
</evidence>
<dbReference type="PROSITE" id="PS51873">
    <property type="entry name" value="TRIAD"/>
    <property type="match status" value="1"/>
</dbReference>
<keyword evidence="5" id="KW-0833">Ubl conjugation pathway</keyword>
<proteinExistence type="predicted"/>
<reference evidence="8" key="1">
    <citation type="submission" date="2022-11" db="EMBL/GenBank/DDBJ databases">
        <authorList>
            <person name="Petersen C."/>
        </authorList>
    </citation>
    <scope>NUCLEOTIDE SEQUENCE</scope>
    <source>
        <strain evidence="8">IBT 21917</strain>
    </source>
</reference>
<dbReference type="EMBL" id="JAPQKO010000006">
    <property type="protein sequence ID" value="KAJ5155146.1"/>
    <property type="molecule type" value="Genomic_DNA"/>
</dbReference>
<dbReference type="Proteomes" id="UP001146351">
    <property type="component" value="Unassembled WGS sequence"/>
</dbReference>
<evidence type="ECO:0000313" key="9">
    <source>
        <dbReference type="Proteomes" id="UP001146351"/>
    </source>
</evidence>
<keyword evidence="2" id="KW-0479">Metal-binding</keyword>
<evidence type="ECO:0000313" key="8">
    <source>
        <dbReference type="EMBL" id="KAJ5155146.1"/>
    </source>
</evidence>
<keyword evidence="3" id="KW-0677">Repeat</keyword>
<feature type="domain" description="RING-type" evidence="7">
    <location>
        <begin position="150"/>
        <end position="336"/>
    </location>
</feature>
<protein>
    <recommendedName>
        <fullName evidence="7">RING-type domain-containing protein</fullName>
    </recommendedName>
</protein>
<dbReference type="Gene3D" id="3.30.40.10">
    <property type="entry name" value="Zinc/RING finger domain, C3HC4 (zinc finger)"/>
    <property type="match status" value="1"/>
</dbReference>
<sequence length="420" mass="47108">MDQASADLIQKLLQQDAEEALDSYKSQPGATMDVSLAIGEWRKEIQLQEALSADLKKALSMQRAAQDDGVAISLVSLEEERAAADRATAMRVGGVKEPAGQASPQASAQSLHNLRSALDHLQYDPTYSQPVPHGDLFLGEDGSADNQKATQLKCASCLERHETKHMLHAACSHTYCRKCMADLCEMALTTEAFFPPRCCLMDIPLSTLRPVLNADLLQRFEEKLIERKDTCRTYCSNSVCSKYLLPECIKDYVGQCTECAQVTCTICKKEAHPNACVDEPNEVLQLAQTEGWQQCSQCGHVVELNTGCYHITCHCRHKFCYLCGARWKTCQCAQWDERRLLDRAHQIAARNPQGSGAENVQQIADRLRNDHACNHHRRWQRIEGQYECDECGDVMEEFILQCPICQLQTCASCKRYILGL</sequence>
<gene>
    <name evidence="8" type="ORF">N7492_007949</name>
</gene>
<evidence type="ECO:0000259" key="7">
    <source>
        <dbReference type="PROSITE" id="PS51873"/>
    </source>
</evidence>
<keyword evidence="1" id="KW-0808">Transferase</keyword>
<dbReference type="SUPFAM" id="SSF57850">
    <property type="entry name" value="RING/U-box"/>
    <property type="match status" value="2"/>
</dbReference>
<keyword evidence="9" id="KW-1185">Reference proteome</keyword>
<dbReference type="InterPro" id="IPR044066">
    <property type="entry name" value="TRIAD_supradom"/>
</dbReference>
<dbReference type="OrthoDB" id="10009520at2759"/>
<dbReference type="GO" id="GO:0004842">
    <property type="term" value="F:ubiquitin-protein transferase activity"/>
    <property type="evidence" value="ECO:0007669"/>
    <property type="project" value="InterPro"/>
</dbReference>
<dbReference type="AlphaFoldDB" id="A0A9W9HPW6"/>
<dbReference type="PROSITE" id="PS00518">
    <property type="entry name" value="ZF_RING_1"/>
    <property type="match status" value="1"/>
</dbReference>
<dbReference type="InterPro" id="IPR013083">
    <property type="entry name" value="Znf_RING/FYVE/PHD"/>
</dbReference>
<dbReference type="PANTHER" id="PTHR11685">
    <property type="entry name" value="RBR FAMILY RING FINGER AND IBR DOMAIN-CONTAINING"/>
    <property type="match status" value="1"/>
</dbReference>
<dbReference type="GO" id="GO:0008270">
    <property type="term" value="F:zinc ion binding"/>
    <property type="evidence" value="ECO:0007669"/>
    <property type="project" value="UniProtKB-KW"/>
</dbReference>
<organism evidence="8 9">
    <name type="scientific">Penicillium capsulatum</name>
    <dbReference type="NCBI Taxonomy" id="69766"/>
    <lineage>
        <taxon>Eukaryota</taxon>
        <taxon>Fungi</taxon>
        <taxon>Dikarya</taxon>
        <taxon>Ascomycota</taxon>
        <taxon>Pezizomycotina</taxon>
        <taxon>Eurotiomycetes</taxon>
        <taxon>Eurotiomycetidae</taxon>
        <taxon>Eurotiales</taxon>
        <taxon>Aspergillaceae</taxon>
        <taxon>Penicillium</taxon>
    </lineage>
</organism>
<reference evidence="8" key="2">
    <citation type="journal article" date="2023" name="IMA Fungus">
        <title>Comparative genomic study of the Penicillium genus elucidates a diverse pangenome and 15 lateral gene transfer events.</title>
        <authorList>
            <person name="Petersen C."/>
            <person name="Sorensen T."/>
            <person name="Nielsen M.R."/>
            <person name="Sondergaard T.E."/>
            <person name="Sorensen J.L."/>
            <person name="Fitzpatrick D.A."/>
            <person name="Frisvad J.C."/>
            <person name="Nielsen K.L."/>
        </authorList>
    </citation>
    <scope>NUCLEOTIDE SEQUENCE</scope>
    <source>
        <strain evidence="8">IBT 21917</strain>
    </source>
</reference>
<name>A0A9W9HPW6_9EURO</name>
<keyword evidence="6" id="KW-0862">Zinc</keyword>
<evidence type="ECO:0000256" key="4">
    <source>
        <dbReference type="ARBA" id="ARBA00022771"/>
    </source>
</evidence>
<evidence type="ECO:0000256" key="5">
    <source>
        <dbReference type="ARBA" id="ARBA00022786"/>
    </source>
</evidence>
<dbReference type="GO" id="GO:0016567">
    <property type="term" value="P:protein ubiquitination"/>
    <property type="evidence" value="ECO:0007669"/>
    <property type="project" value="InterPro"/>
</dbReference>
<dbReference type="CDD" id="cd22584">
    <property type="entry name" value="Rcat_RBR_unk"/>
    <property type="match status" value="1"/>
</dbReference>
<evidence type="ECO:0000256" key="6">
    <source>
        <dbReference type="ARBA" id="ARBA00022833"/>
    </source>
</evidence>
<dbReference type="InterPro" id="IPR017907">
    <property type="entry name" value="Znf_RING_CS"/>
</dbReference>
<comment type="caution">
    <text evidence="8">The sequence shown here is derived from an EMBL/GenBank/DDBJ whole genome shotgun (WGS) entry which is preliminary data.</text>
</comment>
<evidence type="ECO:0000256" key="3">
    <source>
        <dbReference type="ARBA" id="ARBA00022737"/>
    </source>
</evidence>
<dbReference type="InterPro" id="IPR031127">
    <property type="entry name" value="E3_UB_ligase_RBR"/>
</dbReference>
<keyword evidence="4" id="KW-0863">Zinc-finger</keyword>
<evidence type="ECO:0000256" key="2">
    <source>
        <dbReference type="ARBA" id="ARBA00022723"/>
    </source>
</evidence>
<dbReference type="Gene3D" id="1.20.120.1750">
    <property type="match status" value="1"/>
</dbReference>